<keyword evidence="1 4" id="KW-0808">Transferase</keyword>
<dbReference type="PANTHER" id="PTHR21342">
    <property type="entry name" value="PHOSPHOPANTETHEINE ADENYLYLTRANSFERASE"/>
    <property type="match status" value="1"/>
</dbReference>
<reference evidence="4 5" key="1">
    <citation type="submission" date="2015-05" db="EMBL/GenBank/DDBJ databases">
        <authorList>
            <person name="Tang B."/>
            <person name="Yu Y."/>
        </authorList>
    </citation>
    <scope>NUCLEOTIDE SEQUENCE [LARGE SCALE GENOMIC DNA]</scope>
    <source>
        <strain evidence="4 5">DSM 7029</strain>
    </source>
</reference>
<gene>
    <name evidence="4" type="primary">nadM</name>
    <name evidence="4" type="ORF">AAW51_1520</name>
</gene>
<evidence type="ECO:0000256" key="2">
    <source>
        <dbReference type="ARBA" id="ARBA00022695"/>
    </source>
</evidence>
<dbReference type="Pfam" id="PF00293">
    <property type="entry name" value="NUDIX"/>
    <property type="match status" value="1"/>
</dbReference>
<dbReference type="InterPro" id="IPR014729">
    <property type="entry name" value="Rossmann-like_a/b/a_fold"/>
</dbReference>
<dbReference type="InterPro" id="IPR000086">
    <property type="entry name" value="NUDIX_hydrolase_dom"/>
</dbReference>
<keyword evidence="5" id="KW-1185">Reference proteome</keyword>
<accession>A0A0G3BLD8</accession>
<dbReference type="Gene3D" id="3.40.50.620">
    <property type="entry name" value="HUPs"/>
    <property type="match status" value="1"/>
</dbReference>
<dbReference type="SUPFAM" id="SSF55811">
    <property type="entry name" value="Nudix"/>
    <property type="match status" value="1"/>
</dbReference>
<dbReference type="InterPro" id="IPR015797">
    <property type="entry name" value="NUDIX_hydrolase-like_dom_sf"/>
</dbReference>
<protein>
    <submittedName>
        <fullName evidence="4">Cytidyltransferase</fullName>
    </submittedName>
</protein>
<evidence type="ECO:0000313" key="4">
    <source>
        <dbReference type="EMBL" id="AKJ28211.1"/>
    </source>
</evidence>
<dbReference type="Proteomes" id="UP000035352">
    <property type="component" value="Chromosome"/>
</dbReference>
<dbReference type="OrthoDB" id="542521at2"/>
<evidence type="ECO:0000313" key="5">
    <source>
        <dbReference type="Proteomes" id="UP000035352"/>
    </source>
</evidence>
<proteinExistence type="predicted"/>
<dbReference type="EMBL" id="CP011371">
    <property type="protein sequence ID" value="AKJ28211.1"/>
    <property type="molecule type" value="Genomic_DNA"/>
</dbReference>
<dbReference type="Pfam" id="PF01467">
    <property type="entry name" value="CTP_transf_like"/>
    <property type="match status" value="1"/>
</dbReference>
<dbReference type="PROSITE" id="PS51462">
    <property type="entry name" value="NUDIX"/>
    <property type="match status" value="1"/>
</dbReference>
<dbReference type="CDD" id="cd18873">
    <property type="entry name" value="NUDIX_NadM_like"/>
    <property type="match status" value="1"/>
</dbReference>
<keyword evidence="2" id="KW-0548">Nucleotidyltransferase</keyword>
<dbReference type="PANTHER" id="PTHR21342:SF0">
    <property type="entry name" value="BIFUNCTIONAL NMN ADENYLYLTRANSFERASE_NUDIX HYDROLASE"/>
    <property type="match status" value="1"/>
</dbReference>
<evidence type="ECO:0000259" key="3">
    <source>
        <dbReference type="PROSITE" id="PS51462"/>
    </source>
</evidence>
<organism evidence="4 5">
    <name type="scientific">Caldimonas brevitalea</name>
    <dbReference type="NCBI Taxonomy" id="413882"/>
    <lineage>
        <taxon>Bacteria</taxon>
        <taxon>Pseudomonadati</taxon>
        <taxon>Pseudomonadota</taxon>
        <taxon>Betaproteobacteria</taxon>
        <taxon>Burkholderiales</taxon>
        <taxon>Sphaerotilaceae</taxon>
        <taxon>Caldimonas</taxon>
    </lineage>
</organism>
<evidence type="ECO:0000256" key="1">
    <source>
        <dbReference type="ARBA" id="ARBA00022679"/>
    </source>
</evidence>
<dbReference type="InterPro" id="IPR004821">
    <property type="entry name" value="Cyt_trans-like"/>
</dbReference>
<dbReference type="SUPFAM" id="SSF52374">
    <property type="entry name" value="Nucleotidylyl transferase"/>
    <property type="match status" value="1"/>
</dbReference>
<name>A0A0G3BLD8_9BURK</name>
<dbReference type="Gene3D" id="3.90.79.10">
    <property type="entry name" value="Nucleoside Triphosphate Pyrophosphohydrolase"/>
    <property type="match status" value="1"/>
</dbReference>
<dbReference type="GO" id="GO:0016779">
    <property type="term" value="F:nucleotidyltransferase activity"/>
    <property type="evidence" value="ECO:0007669"/>
    <property type="project" value="UniProtKB-KW"/>
</dbReference>
<dbReference type="RefSeq" id="WP_047194118.1">
    <property type="nucleotide sequence ID" value="NZ_CP011371.1"/>
</dbReference>
<dbReference type="STRING" id="413882.AAW51_1520"/>
<feature type="domain" description="Nudix hydrolase" evidence="3">
    <location>
        <begin position="215"/>
        <end position="355"/>
    </location>
</feature>
<sequence length="357" mass="39708">MPQHPPSPACDLSLLIGRFQPLHNGHLALLQQALGLAPRCVVVIGSAFQARTPRNPFTWQERAQMLRLALPEADRGRLHFLPVRDYYDDTRWIGAVRAGVAQLQAEQGLPAHATVALVGHLKDATSDYLGCFPSWRLEPVQRVGRVDGRHLRDVLFGSAGHAVDASLATLVELAPPSTLDFLRAFAALPFYAELAEEWRTLKHYKEAWASAPYPPVFVTVDSVVRVGSHVLLVKRGQAPGKGLYAVPGGFIEQRETAYQSALRELKEETGLSLLDVTMRQCLKAAVVFDHPDRSQRGRTITHAHYFDLGERELPEVQGGDDAAGAEWVPIERLTQMEDCFLDDHFHMLDHFLGLTPR</sequence>
<dbReference type="KEGG" id="pbh:AAW51_1520"/>
<dbReference type="AlphaFoldDB" id="A0A0G3BLD8"/>
<dbReference type="NCBIfam" id="TIGR00125">
    <property type="entry name" value="cyt_tran_rel"/>
    <property type="match status" value="1"/>
</dbReference>
<dbReference type="PATRIC" id="fig|413882.6.peg.1595"/>